<comment type="subunit">
    <text evidence="2">The complex is composed of two ATP-binding proteins (LsrA), two transmembrane proteins (LsrC and LsrD) and a solute-binding protein (LsrB).</text>
</comment>
<name>A0AA87THB3_TREMD</name>
<evidence type="ECO:0000256" key="6">
    <source>
        <dbReference type="ARBA" id="ARBA00022692"/>
    </source>
</evidence>
<dbReference type="InterPro" id="IPR001851">
    <property type="entry name" value="ABC_transp_permease"/>
</dbReference>
<dbReference type="Proteomes" id="UP000014634">
    <property type="component" value="Unassembled WGS sequence"/>
</dbReference>
<organism evidence="12 13">
    <name type="scientific">Treponema medium ATCC 700293</name>
    <dbReference type="NCBI Taxonomy" id="1125700"/>
    <lineage>
        <taxon>Bacteria</taxon>
        <taxon>Pseudomonadati</taxon>
        <taxon>Spirochaetota</taxon>
        <taxon>Spirochaetia</taxon>
        <taxon>Spirochaetales</taxon>
        <taxon>Treponemataceae</taxon>
        <taxon>Treponema</taxon>
    </lineage>
</organism>
<comment type="caution">
    <text evidence="12">The sequence shown here is derived from an EMBL/GenBank/DDBJ whole genome shotgun (WGS) entry which is preliminary data.</text>
</comment>
<keyword evidence="6 11" id="KW-0812">Transmembrane</keyword>
<dbReference type="CDD" id="cd06579">
    <property type="entry name" value="TM_PBP1_transp_AraH_like"/>
    <property type="match status" value="1"/>
</dbReference>
<evidence type="ECO:0000313" key="13">
    <source>
        <dbReference type="Proteomes" id="UP000014634"/>
    </source>
</evidence>
<evidence type="ECO:0000313" key="12">
    <source>
        <dbReference type="EMBL" id="EPF29814.1"/>
    </source>
</evidence>
<feature type="transmembrane region" description="Helical" evidence="11">
    <location>
        <begin position="160"/>
        <end position="185"/>
    </location>
</feature>
<keyword evidence="8 11" id="KW-0472">Membrane</keyword>
<feature type="transmembrane region" description="Helical" evidence="11">
    <location>
        <begin position="66"/>
        <end position="83"/>
    </location>
</feature>
<comment type="function">
    <text evidence="9">Part of the ABC transporter complex LsrABCD involved in autoinducer 2 (AI-2) import. Probably responsible for the translocation of the substrate across the membrane.</text>
</comment>
<evidence type="ECO:0000256" key="4">
    <source>
        <dbReference type="ARBA" id="ARBA00022475"/>
    </source>
</evidence>
<dbReference type="AlphaFoldDB" id="A0AA87THB3"/>
<evidence type="ECO:0000256" key="11">
    <source>
        <dbReference type="SAM" id="Phobius"/>
    </source>
</evidence>
<feature type="transmembrane region" description="Helical" evidence="11">
    <location>
        <begin position="295"/>
        <end position="314"/>
    </location>
</feature>
<dbReference type="PANTHER" id="PTHR32196:SF71">
    <property type="entry name" value="AUTOINDUCER 2 IMPORT SYSTEM PERMEASE PROTEIN LSRD"/>
    <property type="match status" value="1"/>
</dbReference>
<dbReference type="RefSeq" id="WP_016522509.1">
    <property type="nucleotide sequence ID" value="NZ_KE332517.1"/>
</dbReference>
<feature type="transmembrane region" description="Helical" evidence="11">
    <location>
        <begin position="219"/>
        <end position="238"/>
    </location>
</feature>
<gene>
    <name evidence="12" type="ORF">HMPREF9195_00528</name>
</gene>
<feature type="transmembrane region" description="Helical" evidence="11">
    <location>
        <begin position="250"/>
        <end position="283"/>
    </location>
</feature>
<dbReference type="Pfam" id="PF02653">
    <property type="entry name" value="BPD_transp_2"/>
    <property type="match status" value="1"/>
</dbReference>
<feature type="transmembrane region" description="Helical" evidence="11">
    <location>
        <begin position="12"/>
        <end position="30"/>
    </location>
</feature>
<feature type="transmembrane region" description="Helical" evidence="11">
    <location>
        <begin position="36"/>
        <end position="59"/>
    </location>
</feature>
<keyword evidence="3" id="KW-0813">Transport</keyword>
<reference evidence="12 13" key="1">
    <citation type="submission" date="2013-04" db="EMBL/GenBank/DDBJ databases">
        <title>The Genome Sequence of Treponema medium ATCC 700293.</title>
        <authorList>
            <consortium name="The Broad Institute Genomics Platform"/>
            <person name="Earl A."/>
            <person name="Ward D."/>
            <person name="Feldgarden M."/>
            <person name="Gevers D."/>
            <person name="Leonetti C."/>
            <person name="Blanton J.M."/>
            <person name="Dewhirst F.E."/>
            <person name="Izard J."/>
            <person name="Walker B."/>
            <person name="Young S."/>
            <person name="Zeng Q."/>
            <person name="Gargeya S."/>
            <person name="Fitzgerald M."/>
            <person name="Haas B."/>
            <person name="Abouelleil A."/>
            <person name="Allen A.W."/>
            <person name="Alvarado L."/>
            <person name="Arachchi H.M."/>
            <person name="Berlin A.M."/>
            <person name="Chapman S.B."/>
            <person name="Gainer-Dewar J."/>
            <person name="Goldberg J."/>
            <person name="Griggs A."/>
            <person name="Gujja S."/>
            <person name="Hansen M."/>
            <person name="Howarth C."/>
            <person name="Imamovic A."/>
            <person name="Ireland A."/>
            <person name="Larimer J."/>
            <person name="McCowan C."/>
            <person name="Murphy C."/>
            <person name="Pearson M."/>
            <person name="Poon T.W."/>
            <person name="Priest M."/>
            <person name="Roberts A."/>
            <person name="Saif S."/>
            <person name="Shea T."/>
            <person name="Sisk P."/>
            <person name="Sykes S."/>
            <person name="Wortman J."/>
            <person name="Nusbaum C."/>
            <person name="Birren B."/>
        </authorList>
    </citation>
    <scope>NUCLEOTIDE SEQUENCE [LARGE SCALE GENOMIC DNA]</scope>
    <source>
        <strain evidence="12 13">ATCC 700293</strain>
    </source>
</reference>
<protein>
    <recommendedName>
        <fullName evidence="10">Autoinducer 2 import system permease protein LsrD</fullName>
    </recommendedName>
</protein>
<evidence type="ECO:0000256" key="10">
    <source>
        <dbReference type="ARBA" id="ARBA00039381"/>
    </source>
</evidence>
<evidence type="ECO:0000256" key="5">
    <source>
        <dbReference type="ARBA" id="ARBA00022519"/>
    </source>
</evidence>
<feature type="transmembrane region" description="Helical" evidence="11">
    <location>
        <begin position="89"/>
        <end position="113"/>
    </location>
</feature>
<evidence type="ECO:0000256" key="7">
    <source>
        <dbReference type="ARBA" id="ARBA00022989"/>
    </source>
</evidence>
<dbReference type="GO" id="GO:0022857">
    <property type="term" value="F:transmembrane transporter activity"/>
    <property type="evidence" value="ECO:0007669"/>
    <property type="project" value="InterPro"/>
</dbReference>
<keyword evidence="5" id="KW-0997">Cell inner membrane</keyword>
<feature type="transmembrane region" description="Helical" evidence="11">
    <location>
        <begin position="120"/>
        <end position="140"/>
    </location>
</feature>
<keyword evidence="4" id="KW-1003">Cell membrane</keyword>
<dbReference type="PANTHER" id="PTHR32196">
    <property type="entry name" value="ABC TRANSPORTER PERMEASE PROTEIN YPHD-RELATED-RELATED"/>
    <property type="match status" value="1"/>
</dbReference>
<dbReference type="EMBL" id="ATFE01000003">
    <property type="protein sequence ID" value="EPF29814.1"/>
    <property type="molecule type" value="Genomic_DNA"/>
</dbReference>
<evidence type="ECO:0000256" key="9">
    <source>
        <dbReference type="ARBA" id="ARBA00025439"/>
    </source>
</evidence>
<dbReference type="GO" id="GO:0005886">
    <property type="term" value="C:plasma membrane"/>
    <property type="evidence" value="ECO:0007669"/>
    <property type="project" value="UniProtKB-SubCell"/>
</dbReference>
<comment type="subcellular location">
    <subcellularLocation>
        <location evidence="1">Cell membrane</location>
        <topology evidence="1">Multi-pass membrane protein</topology>
    </subcellularLocation>
</comment>
<evidence type="ECO:0000256" key="3">
    <source>
        <dbReference type="ARBA" id="ARBA00022448"/>
    </source>
</evidence>
<evidence type="ECO:0000256" key="2">
    <source>
        <dbReference type="ARBA" id="ARBA00011262"/>
    </source>
</evidence>
<evidence type="ECO:0000256" key="8">
    <source>
        <dbReference type="ARBA" id="ARBA00023136"/>
    </source>
</evidence>
<sequence>MRKKRFAFTNELLLIAVIVCEIILFGMLNPRFLRPIVLLGSINDFISICIISLFVTMVIIAGGMDIQAGSIVGLSSIVVGVFFQSGVNIYAACLLAIIAGILCGLLSGFIIAYTNVPPMVVTLGGSFLYSGLAVSITRIAKVELYKGISGFPAAFTAVTQFRFFGIIPSQILLFLIMAIIAYIILHRTAYGRSVYLCGINSNAAEFSGVNTRFIKMTTYALSGAGAAIAGIVLTSYLGTAKADFGKELTLPVITAVVLGGTAITGGSGSIFGTALSALVIGIMRFGLSMAGVNTQYLDIPVGMLLLIIVASRGFSGKGFSSNLTGIFRKR</sequence>
<evidence type="ECO:0000256" key="1">
    <source>
        <dbReference type="ARBA" id="ARBA00004651"/>
    </source>
</evidence>
<keyword evidence="7 11" id="KW-1133">Transmembrane helix</keyword>
<accession>A0AA87THB3</accession>
<proteinExistence type="predicted"/>